<keyword evidence="5" id="KW-1185">Reference proteome</keyword>
<evidence type="ECO:0000256" key="3">
    <source>
        <dbReference type="SAM" id="MobiDB-lite"/>
    </source>
</evidence>
<feature type="compositionally biased region" description="Pro residues" evidence="3">
    <location>
        <begin position="110"/>
        <end position="132"/>
    </location>
</feature>
<dbReference type="InterPro" id="IPR011067">
    <property type="entry name" value="Plasmid_toxin/cell-grow_inhib"/>
</dbReference>
<reference evidence="5" key="1">
    <citation type="journal article" date="2019" name="Int. J. Syst. Evol. Microbiol.">
        <title>The Global Catalogue of Microorganisms (GCM) 10K type strain sequencing project: providing services to taxonomists for standard genome sequencing and annotation.</title>
        <authorList>
            <consortium name="The Broad Institute Genomics Platform"/>
            <consortium name="The Broad Institute Genome Sequencing Center for Infectious Disease"/>
            <person name="Wu L."/>
            <person name="Ma J."/>
        </authorList>
    </citation>
    <scope>NUCLEOTIDE SEQUENCE [LARGE SCALE GENOMIC DNA]</scope>
    <source>
        <strain evidence="5">JCM 16014</strain>
    </source>
</reference>
<evidence type="ECO:0000313" key="5">
    <source>
        <dbReference type="Proteomes" id="UP001500751"/>
    </source>
</evidence>
<gene>
    <name evidence="4" type="ORF">GCM10009839_73980</name>
</gene>
<evidence type="ECO:0008006" key="6">
    <source>
        <dbReference type="Google" id="ProtNLM"/>
    </source>
</evidence>
<comment type="similarity">
    <text evidence="1">Belongs to the PemK/MazF family.</text>
</comment>
<organism evidence="4 5">
    <name type="scientific">Catenulispora yoronensis</name>
    <dbReference type="NCBI Taxonomy" id="450799"/>
    <lineage>
        <taxon>Bacteria</taxon>
        <taxon>Bacillati</taxon>
        <taxon>Actinomycetota</taxon>
        <taxon>Actinomycetes</taxon>
        <taxon>Catenulisporales</taxon>
        <taxon>Catenulisporaceae</taxon>
        <taxon>Catenulispora</taxon>
    </lineage>
</organism>
<dbReference type="EMBL" id="BAAAQN010000060">
    <property type="protein sequence ID" value="GAA2054832.1"/>
    <property type="molecule type" value="Genomic_DNA"/>
</dbReference>
<evidence type="ECO:0000256" key="2">
    <source>
        <dbReference type="ARBA" id="ARBA00022649"/>
    </source>
</evidence>
<protein>
    <recommendedName>
        <fullName evidence="6">mRNA interferase MazF</fullName>
    </recommendedName>
</protein>
<proteinExistence type="inferred from homology"/>
<evidence type="ECO:0000313" key="4">
    <source>
        <dbReference type="EMBL" id="GAA2054832.1"/>
    </source>
</evidence>
<name>A0ABP5GUM5_9ACTN</name>
<dbReference type="Gene3D" id="2.30.30.110">
    <property type="match status" value="1"/>
</dbReference>
<dbReference type="SUPFAM" id="SSF50118">
    <property type="entry name" value="Cell growth inhibitor/plasmid maintenance toxic component"/>
    <property type="match status" value="1"/>
</dbReference>
<feature type="region of interest" description="Disordered" evidence="3">
    <location>
        <begin position="108"/>
        <end position="132"/>
    </location>
</feature>
<dbReference type="RefSeq" id="WP_344670370.1">
    <property type="nucleotide sequence ID" value="NZ_BAAAQN010000060.1"/>
</dbReference>
<sequence>MLRRGDVWWADFGERRPVLLLGEAADGQFRCVQIVEPAGVDLTGIGLEVPLGAEDGLPLEGVVRVAYARPGLVPCTWLATVTEEDVLEHAGTVSQAKLDQVEEILRLGELPPPRPSRPDLPSPPRDPPYATP</sequence>
<dbReference type="Proteomes" id="UP001500751">
    <property type="component" value="Unassembled WGS sequence"/>
</dbReference>
<accession>A0ABP5GUM5</accession>
<dbReference type="Pfam" id="PF02452">
    <property type="entry name" value="PemK_toxin"/>
    <property type="match status" value="1"/>
</dbReference>
<dbReference type="InterPro" id="IPR003477">
    <property type="entry name" value="PemK-like"/>
</dbReference>
<evidence type="ECO:0000256" key="1">
    <source>
        <dbReference type="ARBA" id="ARBA00007521"/>
    </source>
</evidence>
<comment type="caution">
    <text evidence="4">The sequence shown here is derived from an EMBL/GenBank/DDBJ whole genome shotgun (WGS) entry which is preliminary data.</text>
</comment>
<keyword evidence="2" id="KW-1277">Toxin-antitoxin system</keyword>